<evidence type="ECO:0000313" key="9">
    <source>
        <dbReference type="EnsemblMetazoa" id="XP_004926946.1"/>
    </source>
</evidence>
<comment type="similarity">
    <text evidence="7">Belongs to the exonuclease superfamily. TREX family.</text>
</comment>
<reference evidence="9" key="2">
    <citation type="submission" date="2022-06" db="UniProtKB">
        <authorList>
            <consortium name="EnsemblMetazoa"/>
        </authorList>
    </citation>
    <scope>IDENTIFICATION</scope>
    <source>
        <strain evidence="9">p50T (Dazao)</strain>
    </source>
</reference>
<dbReference type="InterPro" id="IPR012337">
    <property type="entry name" value="RNaseH-like_sf"/>
</dbReference>
<dbReference type="GO" id="GO:0006308">
    <property type="term" value="P:DNA catabolic process"/>
    <property type="evidence" value="ECO:0007669"/>
    <property type="project" value="TreeGrafter"/>
</dbReference>
<dbReference type="PANTHER" id="PTHR13058:SF19">
    <property type="entry name" value="LD40940P"/>
    <property type="match status" value="1"/>
</dbReference>
<sequence length="278" mass="32146">MVRIETFVFVDLETTDVPRNDGNTTRITEISLVAVKRNHIVNTPFGETPRVQQKLTLCLYPRKFISTGATEVTKLSNELLEHEPPFNLEVFKIIDTFLSIFTEPACLIAYNGHSFDFPILKNQLEKLKVMFSRDVFCADCLYGFYDIDSIKSNLNMQETDCTDEIDFYKPSTSMQNINESTPKRQKIVLNQIQLKKKAVRKLFYENGEKPKNTYRLQDVYRRKLGRLPRGEAHRAENDCIMALEIATVYGKLFVDWIDKNSTLFSEVKPMTIGVKLGY</sequence>
<dbReference type="Proteomes" id="UP000005204">
    <property type="component" value="Unassembled WGS sequence"/>
</dbReference>
<dbReference type="SUPFAM" id="SSF53098">
    <property type="entry name" value="Ribonuclease H-like"/>
    <property type="match status" value="1"/>
</dbReference>
<keyword evidence="4" id="KW-0378">Hydrolase</keyword>
<dbReference type="Gene3D" id="3.30.420.10">
    <property type="entry name" value="Ribonuclease H-like superfamily/Ribonuclease H"/>
    <property type="match status" value="1"/>
</dbReference>
<dbReference type="InterPro" id="IPR036397">
    <property type="entry name" value="RNaseH_sf"/>
</dbReference>
<dbReference type="OrthoDB" id="10250935at2759"/>
<comment type="cofactor">
    <cofactor evidence="1">
        <name>Mg(2+)</name>
        <dbReference type="ChEBI" id="CHEBI:18420"/>
    </cofactor>
</comment>
<proteinExistence type="inferred from homology"/>
<dbReference type="OMA" id="FDFPIVR"/>
<gene>
    <name evidence="9" type="primary">101740678</name>
</gene>
<accession>A0A8R2AMS4</accession>
<dbReference type="GO" id="GO:0003676">
    <property type="term" value="F:nucleic acid binding"/>
    <property type="evidence" value="ECO:0007669"/>
    <property type="project" value="InterPro"/>
</dbReference>
<evidence type="ECO:0000256" key="7">
    <source>
        <dbReference type="ARBA" id="ARBA00025769"/>
    </source>
</evidence>
<evidence type="ECO:0000256" key="4">
    <source>
        <dbReference type="ARBA" id="ARBA00022801"/>
    </source>
</evidence>
<evidence type="ECO:0000259" key="8">
    <source>
        <dbReference type="SMART" id="SM00479"/>
    </source>
</evidence>
<keyword evidence="3" id="KW-0479">Metal-binding</keyword>
<dbReference type="PANTHER" id="PTHR13058">
    <property type="entry name" value="THREE PRIME REPAIR EXONUCLEASE 1, 2"/>
    <property type="match status" value="1"/>
</dbReference>
<dbReference type="InterPro" id="IPR013520">
    <property type="entry name" value="Ribonucl_H"/>
</dbReference>
<dbReference type="GO" id="GO:0008296">
    <property type="term" value="F:3'-5'-DNA exonuclease activity"/>
    <property type="evidence" value="ECO:0007669"/>
    <property type="project" value="TreeGrafter"/>
</dbReference>
<dbReference type="AlphaFoldDB" id="A0A8R2AMS4"/>
<reference evidence="10" key="1">
    <citation type="journal article" date="2008" name="Insect Biochem. Mol. Biol.">
        <title>The genome of a lepidopteran model insect, the silkworm Bombyx mori.</title>
        <authorList>
            <consortium name="International Silkworm Genome Consortium"/>
        </authorList>
    </citation>
    <scope>NUCLEOTIDE SEQUENCE [LARGE SCALE GENOMIC DNA]</scope>
    <source>
        <strain evidence="10">p50T</strain>
    </source>
</reference>
<feature type="domain" description="Exonuclease" evidence="8">
    <location>
        <begin position="6"/>
        <end position="255"/>
    </location>
</feature>
<keyword evidence="5" id="KW-0269">Exonuclease</keyword>
<keyword evidence="10" id="KW-1185">Reference proteome</keyword>
<evidence type="ECO:0000256" key="5">
    <source>
        <dbReference type="ARBA" id="ARBA00022839"/>
    </source>
</evidence>
<dbReference type="GO" id="GO:0046872">
    <property type="term" value="F:metal ion binding"/>
    <property type="evidence" value="ECO:0007669"/>
    <property type="project" value="UniProtKB-KW"/>
</dbReference>
<dbReference type="EnsemblMetazoa" id="XM_004926889.3">
    <property type="protein sequence ID" value="XP_004926946.1"/>
    <property type="gene ID" value="LOC101740678"/>
</dbReference>
<keyword evidence="2" id="KW-0540">Nuclease</keyword>
<evidence type="ECO:0000256" key="3">
    <source>
        <dbReference type="ARBA" id="ARBA00022723"/>
    </source>
</evidence>
<name>A0A8R2AMS4_BOMMO</name>
<dbReference type="SMR" id="A0A8R2AMS4"/>
<evidence type="ECO:0000313" key="10">
    <source>
        <dbReference type="Proteomes" id="UP000005204"/>
    </source>
</evidence>
<dbReference type="InterPro" id="IPR040393">
    <property type="entry name" value="TREX1/2"/>
</dbReference>
<organism evidence="9 10">
    <name type="scientific">Bombyx mori</name>
    <name type="common">Silk moth</name>
    <dbReference type="NCBI Taxonomy" id="7091"/>
    <lineage>
        <taxon>Eukaryota</taxon>
        <taxon>Metazoa</taxon>
        <taxon>Ecdysozoa</taxon>
        <taxon>Arthropoda</taxon>
        <taxon>Hexapoda</taxon>
        <taxon>Insecta</taxon>
        <taxon>Pterygota</taxon>
        <taxon>Neoptera</taxon>
        <taxon>Endopterygota</taxon>
        <taxon>Lepidoptera</taxon>
        <taxon>Glossata</taxon>
        <taxon>Ditrysia</taxon>
        <taxon>Bombycoidea</taxon>
        <taxon>Bombycidae</taxon>
        <taxon>Bombycinae</taxon>
        <taxon>Bombyx</taxon>
    </lineage>
</organism>
<evidence type="ECO:0000256" key="1">
    <source>
        <dbReference type="ARBA" id="ARBA00001946"/>
    </source>
</evidence>
<dbReference type="GO" id="GO:0005737">
    <property type="term" value="C:cytoplasm"/>
    <property type="evidence" value="ECO:0007669"/>
    <property type="project" value="TreeGrafter"/>
</dbReference>
<evidence type="ECO:0000256" key="2">
    <source>
        <dbReference type="ARBA" id="ARBA00022722"/>
    </source>
</evidence>
<dbReference type="KEGG" id="bmor:101740678"/>
<evidence type="ECO:0000256" key="6">
    <source>
        <dbReference type="ARBA" id="ARBA00022842"/>
    </source>
</evidence>
<dbReference type="SMART" id="SM00479">
    <property type="entry name" value="EXOIII"/>
    <property type="match status" value="1"/>
</dbReference>
<protein>
    <recommendedName>
        <fullName evidence="8">Exonuclease domain-containing protein</fullName>
    </recommendedName>
</protein>
<keyword evidence="6" id="KW-0460">Magnesium</keyword>